<sequence length="270" mass="30621">MSVRVCCVQMAPKVGDVKANVNKMTAFVDEIMRKEAVDMIIFPELATSGYECGDAFIDLAEYAETSVSIQSMCKVAKQYSVHIVFGFPERQSEERKGLFNSCVYVNPDGHACGTYQKVHLFNLEREYFSHGKQFPIFNTPFGKMGILICWDTAFPEAARMYSLQGADFLVIRSNWEKPYEDDWDLAVSARALDNCIPIAAANRVGKDKSLAFFGHSRIIGPTGKVLRSLDQDTEGYITAELDLNESKRLRREYYTFFNDRKPELYTGLTN</sequence>
<evidence type="ECO:0000256" key="1">
    <source>
        <dbReference type="ARBA" id="ARBA00022801"/>
    </source>
</evidence>
<dbReference type="SUPFAM" id="SSF56317">
    <property type="entry name" value="Carbon-nitrogen hydrolase"/>
    <property type="match status" value="1"/>
</dbReference>
<dbReference type="Pfam" id="PF00795">
    <property type="entry name" value="CN_hydrolase"/>
    <property type="match status" value="1"/>
</dbReference>
<dbReference type="OMA" id="APYFCQV"/>
<dbReference type="Gene3D" id="3.60.110.10">
    <property type="entry name" value="Carbon-nitrogen hydrolase"/>
    <property type="match status" value="1"/>
</dbReference>
<dbReference type="GeneID" id="25037953"/>
<accession>S9X7L3</accession>
<keyword evidence="1" id="KW-0378">Hydrolase</keyword>
<dbReference type="PANTHER" id="PTHR43674:SF12">
    <property type="entry name" value="NITRILASE C965.09-RELATED"/>
    <property type="match status" value="1"/>
</dbReference>
<organism evidence="3 4">
    <name type="scientific">Schizosaccharomyces cryophilus (strain OY26 / ATCC MYA-4695 / CBS 11777 / NBRC 106824 / NRRL Y48691)</name>
    <name type="common">Fission yeast</name>
    <dbReference type="NCBI Taxonomy" id="653667"/>
    <lineage>
        <taxon>Eukaryota</taxon>
        <taxon>Fungi</taxon>
        <taxon>Dikarya</taxon>
        <taxon>Ascomycota</taxon>
        <taxon>Taphrinomycotina</taxon>
        <taxon>Schizosaccharomycetes</taxon>
        <taxon>Schizosaccharomycetales</taxon>
        <taxon>Schizosaccharomycetaceae</taxon>
        <taxon>Schizosaccharomyces</taxon>
    </lineage>
</organism>
<evidence type="ECO:0000259" key="2">
    <source>
        <dbReference type="PROSITE" id="PS50263"/>
    </source>
</evidence>
<dbReference type="HOGENOM" id="CLU_030130_3_1_1"/>
<name>S9X7L3_SCHCR</name>
<dbReference type="PROSITE" id="PS50263">
    <property type="entry name" value="CN_HYDROLASE"/>
    <property type="match status" value="1"/>
</dbReference>
<keyword evidence="4" id="KW-1185">Reference proteome</keyword>
<evidence type="ECO:0000313" key="3">
    <source>
        <dbReference type="EMBL" id="EPY53092.1"/>
    </source>
</evidence>
<protein>
    <submittedName>
        <fullName evidence="3">Nitrilase</fullName>
    </submittedName>
</protein>
<dbReference type="Proteomes" id="UP000015464">
    <property type="component" value="Unassembled WGS sequence"/>
</dbReference>
<dbReference type="PANTHER" id="PTHR43674">
    <property type="entry name" value="NITRILASE C965.09-RELATED"/>
    <property type="match status" value="1"/>
</dbReference>
<dbReference type="CDD" id="cd07197">
    <property type="entry name" value="nitrilase"/>
    <property type="match status" value="1"/>
</dbReference>
<dbReference type="STRING" id="653667.S9X7L3"/>
<dbReference type="EMBL" id="KE546988">
    <property type="protein sequence ID" value="EPY53092.1"/>
    <property type="molecule type" value="Genomic_DNA"/>
</dbReference>
<evidence type="ECO:0000313" key="4">
    <source>
        <dbReference type="Proteomes" id="UP000015464"/>
    </source>
</evidence>
<dbReference type="RefSeq" id="XP_013021354.1">
    <property type="nucleotide sequence ID" value="XM_013165900.1"/>
</dbReference>
<dbReference type="InterPro" id="IPR003010">
    <property type="entry name" value="C-N_Hydrolase"/>
</dbReference>
<dbReference type="InterPro" id="IPR036526">
    <property type="entry name" value="C-N_Hydrolase_sf"/>
</dbReference>
<feature type="domain" description="CN hydrolase" evidence="2">
    <location>
        <begin position="3"/>
        <end position="243"/>
    </location>
</feature>
<proteinExistence type="predicted"/>
<gene>
    <name evidence="3" type="ORF">SPOG_03636</name>
</gene>
<dbReference type="eggNOG" id="KOG0806">
    <property type="taxonomic scope" value="Eukaryota"/>
</dbReference>
<dbReference type="GO" id="GO:0016811">
    <property type="term" value="F:hydrolase activity, acting on carbon-nitrogen (but not peptide) bonds, in linear amides"/>
    <property type="evidence" value="ECO:0007669"/>
    <property type="project" value="TreeGrafter"/>
</dbReference>
<dbReference type="InterPro" id="IPR050345">
    <property type="entry name" value="Aliph_Amidase/BUP"/>
</dbReference>
<dbReference type="AlphaFoldDB" id="S9X7L3"/>
<dbReference type="OrthoDB" id="412018at2759"/>
<reference evidence="3 4" key="1">
    <citation type="journal article" date="2011" name="Science">
        <title>Comparative functional genomics of the fission yeasts.</title>
        <authorList>
            <person name="Rhind N."/>
            <person name="Chen Z."/>
            <person name="Yassour M."/>
            <person name="Thompson D.A."/>
            <person name="Haas B.J."/>
            <person name="Habib N."/>
            <person name="Wapinski I."/>
            <person name="Roy S."/>
            <person name="Lin M.F."/>
            <person name="Heiman D.I."/>
            <person name="Young S.K."/>
            <person name="Furuya K."/>
            <person name="Guo Y."/>
            <person name="Pidoux A."/>
            <person name="Chen H.M."/>
            <person name="Robbertse B."/>
            <person name="Goldberg J.M."/>
            <person name="Aoki K."/>
            <person name="Bayne E.H."/>
            <person name="Berlin A.M."/>
            <person name="Desjardins C.A."/>
            <person name="Dobbs E."/>
            <person name="Dukaj L."/>
            <person name="Fan L."/>
            <person name="FitzGerald M.G."/>
            <person name="French C."/>
            <person name="Gujja S."/>
            <person name="Hansen K."/>
            <person name="Keifenheim D."/>
            <person name="Levin J.Z."/>
            <person name="Mosher R.A."/>
            <person name="Mueller C.A."/>
            <person name="Pfiffner J."/>
            <person name="Priest M."/>
            <person name="Russ C."/>
            <person name="Smialowska A."/>
            <person name="Swoboda P."/>
            <person name="Sykes S.M."/>
            <person name="Vaughn M."/>
            <person name="Vengrova S."/>
            <person name="Yoder R."/>
            <person name="Zeng Q."/>
            <person name="Allshire R."/>
            <person name="Baulcombe D."/>
            <person name="Birren B.W."/>
            <person name="Brown W."/>
            <person name="Ekwall K."/>
            <person name="Kellis M."/>
            <person name="Leatherwood J."/>
            <person name="Levin H."/>
            <person name="Margalit H."/>
            <person name="Martienssen R."/>
            <person name="Nieduszynski C.A."/>
            <person name="Spatafora J.W."/>
            <person name="Friedman N."/>
            <person name="Dalgaard J.Z."/>
            <person name="Baumann P."/>
            <person name="Niki H."/>
            <person name="Regev A."/>
            <person name="Nusbaum C."/>
        </authorList>
    </citation>
    <scope>NUCLEOTIDE SEQUENCE [LARGE SCALE GENOMIC DNA]</scope>
    <source>
        <strain evidence="4">OY26 / ATCC MYA-4695 / CBS 11777 / NBRC 106824 / NRRL Y48691</strain>
    </source>
</reference>